<feature type="domain" description="GIY-YIG" evidence="1">
    <location>
        <begin position="2"/>
        <end position="67"/>
    </location>
</feature>
<name>A0A1H9U1B8_9ACTN</name>
<protein>
    <submittedName>
        <fullName evidence="2">GIY-YIG catalytic domain-containing protein</fullName>
    </submittedName>
</protein>
<dbReference type="Pfam" id="PF01541">
    <property type="entry name" value="GIY-YIG"/>
    <property type="match status" value="1"/>
</dbReference>
<dbReference type="InterPro" id="IPR000305">
    <property type="entry name" value="GIY-YIG_endonuc"/>
</dbReference>
<dbReference type="SUPFAM" id="SSF82771">
    <property type="entry name" value="GIY-YIG endonuclease"/>
    <property type="match status" value="1"/>
</dbReference>
<dbReference type="CDD" id="cd00719">
    <property type="entry name" value="GIY-YIG_SF"/>
    <property type="match status" value="1"/>
</dbReference>
<accession>A0A1H9U1B8</accession>
<reference evidence="3" key="1">
    <citation type="submission" date="2016-10" db="EMBL/GenBank/DDBJ databases">
        <authorList>
            <person name="Varghese N."/>
            <person name="Submissions S."/>
        </authorList>
    </citation>
    <scope>NUCLEOTIDE SEQUENCE [LARGE SCALE GENOMIC DNA]</scope>
    <source>
        <strain evidence="3">CGMCC 4.6825</strain>
    </source>
</reference>
<keyword evidence="3" id="KW-1185">Reference proteome</keyword>
<gene>
    <name evidence="2" type="ORF">SAMN05421870_107198</name>
</gene>
<evidence type="ECO:0000313" key="2">
    <source>
        <dbReference type="EMBL" id="SES03068.1"/>
    </source>
</evidence>
<dbReference type="AlphaFoldDB" id="A0A1H9U1B8"/>
<evidence type="ECO:0000259" key="1">
    <source>
        <dbReference type="Pfam" id="PF01541"/>
    </source>
</evidence>
<dbReference type="EMBL" id="FOGO01000007">
    <property type="protein sequence ID" value="SES03068.1"/>
    <property type="molecule type" value="Genomic_DNA"/>
</dbReference>
<dbReference type="InterPro" id="IPR035901">
    <property type="entry name" value="GIY-YIG_endonuc_sf"/>
</dbReference>
<proteinExistence type="predicted"/>
<organism evidence="2 3">
    <name type="scientific">Streptomyces qinglanensis</name>
    <dbReference type="NCBI Taxonomy" id="943816"/>
    <lineage>
        <taxon>Bacteria</taxon>
        <taxon>Bacillati</taxon>
        <taxon>Actinomycetota</taxon>
        <taxon>Actinomycetes</taxon>
        <taxon>Kitasatosporales</taxon>
        <taxon>Streptomycetaceae</taxon>
        <taxon>Streptomyces</taxon>
    </lineage>
</organism>
<evidence type="ECO:0000313" key="3">
    <source>
        <dbReference type="Proteomes" id="UP000182841"/>
    </source>
</evidence>
<dbReference type="Proteomes" id="UP000182841">
    <property type="component" value="Unassembled WGS sequence"/>
</dbReference>
<sequence length="140" mass="16322">MYRLYDAEGTLLYVGVTWAPKQRWKDHRKEMLWWPEVTDKHLTWYGTRPEAEEAELSAIQAENPLYNKSGFGFDAEGEPLGPVLPSGVPPQPWGARIAYQLPAVRPAYRLEWFTWRAQLRDAYLTPEERAALGRRQGRYD</sequence>